<protein>
    <submittedName>
        <fullName evidence="2">Uncharacterized protein</fullName>
    </submittedName>
</protein>
<accession>A0AAI8ANL4</accession>
<evidence type="ECO:0000313" key="3">
    <source>
        <dbReference type="Proteomes" id="UP000009399"/>
    </source>
</evidence>
<dbReference type="AlphaFoldDB" id="A0AAI8ANL4"/>
<feature type="compositionally biased region" description="Acidic residues" evidence="1">
    <location>
        <begin position="65"/>
        <end position="75"/>
    </location>
</feature>
<evidence type="ECO:0000256" key="1">
    <source>
        <dbReference type="SAM" id="MobiDB-lite"/>
    </source>
</evidence>
<sequence>MSLFSGILAISCGQTTTTVQQSQTPKTETTQSRKQQTPSTTTAPQTNNNTTNNEDDSTNNKVEEQEAQTPDEESQDEKALVQQSFSSQEEEIEKEIIQAYKTQFIPNISAMTQNYWIIIKAYIEKTKEKFKNNNKDISDSVQDSDLHNNGYTEAKK</sequence>
<reference evidence="2 3" key="1">
    <citation type="journal article" date="2013" name="Genome Announc.">
        <title>Complete Genome Sequence of Mycoplasma hyorhinis Strain SK76.</title>
        <authorList>
            <person name="Goodison S."/>
            <person name="Urquidi V."/>
            <person name="Kumar D."/>
            <person name="Reyes L."/>
            <person name="Rosser C.J."/>
        </authorList>
    </citation>
    <scope>NUCLEOTIDE SEQUENCE [LARGE SCALE GENOMIC DNA]</scope>
    <source>
        <strain evidence="2 3">SK76</strain>
    </source>
</reference>
<feature type="compositionally biased region" description="Polar residues" evidence="1">
    <location>
        <begin position="139"/>
        <end position="156"/>
    </location>
</feature>
<gene>
    <name evidence="2" type="ORF">MOS_781</name>
</gene>
<feature type="region of interest" description="Disordered" evidence="1">
    <location>
        <begin position="134"/>
        <end position="156"/>
    </location>
</feature>
<evidence type="ECO:0000313" key="2">
    <source>
        <dbReference type="EMBL" id="AFX74682.1"/>
    </source>
</evidence>
<dbReference type="Proteomes" id="UP000009399">
    <property type="component" value="Chromosome"/>
</dbReference>
<feature type="compositionally biased region" description="Low complexity" evidence="1">
    <location>
        <begin position="36"/>
        <end position="52"/>
    </location>
</feature>
<dbReference type="EMBL" id="CP003914">
    <property type="protein sequence ID" value="AFX74682.1"/>
    <property type="molecule type" value="Genomic_DNA"/>
</dbReference>
<dbReference type="KEGG" id="mhs:MOS_781"/>
<organism evidence="2 3">
    <name type="scientific">Mesomycoplasma hyorhinis SK76</name>
    <dbReference type="NCBI Taxonomy" id="1118964"/>
    <lineage>
        <taxon>Bacteria</taxon>
        <taxon>Bacillati</taxon>
        <taxon>Mycoplasmatota</taxon>
        <taxon>Mycoplasmoidales</taxon>
        <taxon>Metamycoplasmataceae</taxon>
        <taxon>Mesomycoplasma</taxon>
    </lineage>
</organism>
<name>A0AAI8ANL4_MESHY</name>
<feature type="compositionally biased region" description="Low complexity" evidence="1">
    <location>
        <begin position="14"/>
        <end position="27"/>
    </location>
</feature>
<feature type="region of interest" description="Disordered" evidence="1">
    <location>
        <begin position="10"/>
        <end position="91"/>
    </location>
</feature>
<dbReference type="RefSeq" id="WP_014335781.1">
    <property type="nucleotide sequence ID" value="NC_019552.1"/>
</dbReference>
<proteinExistence type="predicted"/>